<comment type="caution">
    <text evidence="2">The sequence shown here is derived from an EMBL/GenBank/DDBJ whole genome shotgun (WGS) entry which is preliminary data.</text>
</comment>
<feature type="compositionally biased region" description="Basic and acidic residues" evidence="1">
    <location>
        <begin position="17"/>
        <end position="29"/>
    </location>
</feature>
<accession>A0ABW8QWC2</accession>
<reference evidence="2 3" key="1">
    <citation type="submission" date="2024-11" db="EMBL/GenBank/DDBJ databases">
        <authorList>
            <person name="Lucas J.A."/>
        </authorList>
    </citation>
    <scope>NUCLEOTIDE SEQUENCE [LARGE SCALE GENOMIC DNA]</scope>
    <source>
        <strain evidence="2 3">Z 7.15</strain>
    </source>
</reference>
<sequence length="85" mass="9482">MGHAYNGATGTHLPGRTLEHSPSDPEFSDRIPNSEFQVVGLPNSAQPYDFDNDPTTPHTTTNPEHFTENDMLRELGLPERKSYLS</sequence>
<evidence type="ECO:0000313" key="2">
    <source>
        <dbReference type="EMBL" id="MFK9003929.1"/>
    </source>
</evidence>
<proteinExistence type="predicted"/>
<keyword evidence="3" id="KW-1185">Reference proteome</keyword>
<dbReference type="RefSeq" id="WP_406597006.1">
    <property type="nucleotide sequence ID" value="NZ_JBJHQF010000008.1"/>
</dbReference>
<feature type="region of interest" description="Disordered" evidence="1">
    <location>
        <begin position="1"/>
        <end position="85"/>
    </location>
</feature>
<evidence type="ECO:0000313" key="3">
    <source>
        <dbReference type="Proteomes" id="UP001623008"/>
    </source>
</evidence>
<feature type="compositionally biased region" description="Low complexity" evidence="1">
    <location>
        <begin position="53"/>
        <end position="64"/>
    </location>
</feature>
<dbReference type="EMBL" id="JBJHQF010000008">
    <property type="protein sequence ID" value="MFK9003929.1"/>
    <property type="molecule type" value="Genomic_DNA"/>
</dbReference>
<dbReference type="Pfam" id="PF14891">
    <property type="entry name" value="Peptidase_M91"/>
    <property type="match status" value="1"/>
</dbReference>
<gene>
    <name evidence="2" type="ORF">ACJEBJ_07315</name>
</gene>
<dbReference type="InterPro" id="IPR028208">
    <property type="entry name" value="Effector_pro_NleD-like"/>
</dbReference>
<evidence type="ECO:0000256" key="1">
    <source>
        <dbReference type="SAM" id="MobiDB-lite"/>
    </source>
</evidence>
<feature type="compositionally biased region" description="Basic and acidic residues" evidence="1">
    <location>
        <begin position="65"/>
        <end position="85"/>
    </location>
</feature>
<organism evidence="2 3">
    <name type="scientific">Pseudomonas pergaminensis</name>
    <dbReference type="NCBI Taxonomy" id="2853159"/>
    <lineage>
        <taxon>Bacteria</taxon>
        <taxon>Pseudomonadati</taxon>
        <taxon>Pseudomonadota</taxon>
        <taxon>Gammaproteobacteria</taxon>
        <taxon>Pseudomonadales</taxon>
        <taxon>Pseudomonadaceae</taxon>
        <taxon>Pseudomonas</taxon>
    </lineage>
</organism>
<name>A0ABW8QWC2_9PSED</name>
<dbReference type="Proteomes" id="UP001623008">
    <property type="component" value="Unassembled WGS sequence"/>
</dbReference>
<protein>
    <submittedName>
        <fullName evidence="2">M91 family zinc metallopeptidase</fullName>
    </submittedName>
</protein>